<evidence type="ECO:0000313" key="7">
    <source>
        <dbReference type="EMBL" id="KEO57110.1"/>
    </source>
</evidence>
<feature type="transmembrane region" description="Helical" evidence="6">
    <location>
        <begin position="334"/>
        <end position="357"/>
    </location>
</feature>
<feature type="transmembrane region" description="Helical" evidence="6">
    <location>
        <begin position="153"/>
        <end position="172"/>
    </location>
</feature>
<reference evidence="7 8" key="1">
    <citation type="journal article" date="2015" name="Antonie Van Leeuwenhoek">
        <title>Thioclava indica sp. nov., isolated from surface seawater of the Indian Ocean.</title>
        <authorList>
            <person name="Liu Y."/>
            <person name="Lai Q."/>
            <person name="Du J."/>
            <person name="Xu H."/>
            <person name="Jiang L."/>
            <person name="Shao Z."/>
        </authorList>
    </citation>
    <scope>NUCLEOTIDE SEQUENCE [LARGE SCALE GENOMIC DNA]</scope>
    <source>
        <strain evidence="7 8">DT23-4</strain>
    </source>
</reference>
<dbReference type="STRING" id="1353528.DT23_17225"/>
<dbReference type="OrthoDB" id="5785171at2"/>
<sequence length="426" mass="44610">MIGRAAIGSGALRVLNAGLGFTTAVVLARSLGPHDYGLYTTALVFASTLAIIVQFGLPNFIMRETAAAAVDDDGPRMAAIWIWATRNALLLSVAVMLLGGMSVAYVKHNAPIAELLTYALAIAFIPLTALGALRAGALRGLRHVVLAQLPEQAVKPGLMLLMALALGTLLPAQPGVAMAMQFVAVTLAFLVGAALLRLKRPEGALPSAFPIRYLATPSLRVAASFALVAGATRINQYADILTLSAFRSPAEVGVYRAIWQTSLLIAFGSGIATMIFPPLFARYHAQGDRVALRVTLRKARLMGTAAALPPVLALLFLGDSVVGKLFGPAFFDGLMALKILAVMQLANAIAGPLGAYLSMTGREVISARLHLVAAGVNIVLNIALVPSLGMTGAALATLISYVLLNLTLVLCLKFRSLQGEKLGREA</sequence>
<keyword evidence="3 6" id="KW-0812">Transmembrane</keyword>
<feature type="transmembrane region" description="Helical" evidence="6">
    <location>
        <begin position="394"/>
        <end position="414"/>
    </location>
</feature>
<comment type="caution">
    <text evidence="7">The sequence shown here is derived from an EMBL/GenBank/DDBJ whole genome shotgun (WGS) entry which is preliminary data.</text>
</comment>
<keyword evidence="8" id="KW-1185">Reference proteome</keyword>
<evidence type="ECO:0000256" key="4">
    <source>
        <dbReference type="ARBA" id="ARBA00022989"/>
    </source>
</evidence>
<dbReference type="Proteomes" id="UP000027471">
    <property type="component" value="Unassembled WGS sequence"/>
</dbReference>
<feature type="transmembrane region" description="Helical" evidence="6">
    <location>
        <begin position="37"/>
        <end position="57"/>
    </location>
</feature>
<name>A0A074JMJ7_9RHOB</name>
<evidence type="ECO:0000256" key="1">
    <source>
        <dbReference type="ARBA" id="ARBA00004651"/>
    </source>
</evidence>
<feature type="transmembrane region" description="Helical" evidence="6">
    <location>
        <begin position="258"/>
        <end position="280"/>
    </location>
</feature>
<feature type="transmembrane region" description="Helical" evidence="6">
    <location>
        <begin position="178"/>
        <end position="198"/>
    </location>
</feature>
<dbReference type="PANTHER" id="PTHR30250">
    <property type="entry name" value="PST FAMILY PREDICTED COLANIC ACID TRANSPORTER"/>
    <property type="match status" value="1"/>
</dbReference>
<proteinExistence type="predicted"/>
<feature type="transmembrane region" description="Helical" evidence="6">
    <location>
        <begin position="12"/>
        <end position="31"/>
    </location>
</feature>
<dbReference type="InterPro" id="IPR050833">
    <property type="entry name" value="Poly_Biosynth_Transport"/>
</dbReference>
<feature type="transmembrane region" description="Helical" evidence="6">
    <location>
        <begin position="78"/>
        <end position="103"/>
    </location>
</feature>
<evidence type="ECO:0000256" key="3">
    <source>
        <dbReference type="ARBA" id="ARBA00022692"/>
    </source>
</evidence>
<comment type="subcellular location">
    <subcellularLocation>
        <location evidence="1">Cell membrane</location>
        <topology evidence="1">Multi-pass membrane protein</topology>
    </subcellularLocation>
</comment>
<keyword evidence="4 6" id="KW-1133">Transmembrane helix</keyword>
<dbReference type="RefSeq" id="WP_038131961.1">
    <property type="nucleotide sequence ID" value="NZ_AUNB01000043.1"/>
</dbReference>
<dbReference type="AlphaFoldDB" id="A0A074JMJ7"/>
<dbReference type="InterPro" id="IPR002797">
    <property type="entry name" value="Polysacc_synth"/>
</dbReference>
<feature type="transmembrane region" description="Helical" evidence="6">
    <location>
        <begin position="369"/>
        <end position="388"/>
    </location>
</feature>
<dbReference type="Pfam" id="PF01943">
    <property type="entry name" value="Polysacc_synt"/>
    <property type="match status" value="1"/>
</dbReference>
<evidence type="ECO:0000313" key="8">
    <source>
        <dbReference type="Proteomes" id="UP000027471"/>
    </source>
</evidence>
<organism evidence="7 8">
    <name type="scientific">Thioclava indica</name>
    <dbReference type="NCBI Taxonomy" id="1353528"/>
    <lineage>
        <taxon>Bacteria</taxon>
        <taxon>Pseudomonadati</taxon>
        <taxon>Pseudomonadota</taxon>
        <taxon>Alphaproteobacteria</taxon>
        <taxon>Rhodobacterales</taxon>
        <taxon>Paracoccaceae</taxon>
        <taxon>Thioclava</taxon>
    </lineage>
</organism>
<dbReference type="PANTHER" id="PTHR30250:SF11">
    <property type="entry name" value="O-ANTIGEN TRANSPORTER-RELATED"/>
    <property type="match status" value="1"/>
</dbReference>
<evidence type="ECO:0000256" key="2">
    <source>
        <dbReference type="ARBA" id="ARBA00022475"/>
    </source>
</evidence>
<feature type="transmembrane region" description="Helical" evidence="6">
    <location>
        <begin position="301"/>
        <end position="322"/>
    </location>
</feature>
<dbReference type="GO" id="GO:0005886">
    <property type="term" value="C:plasma membrane"/>
    <property type="evidence" value="ECO:0007669"/>
    <property type="project" value="UniProtKB-SubCell"/>
</dbReference>
<feature type="transmembrane region" description="Helical" evidence="6">
    <location>
        <begin position="115"/>
        <end position="133"/>
    </location>
</feature>
<feature type="transmembrane region" description="Helical" evidence="6">
    <location>
        <begin position="219"/>
        <end position="238"/>
    </location>
</feature>
<protein>
    <submittedName>
        <fullName evidence="7">Uncharacterized protein</fullName>
    </submittedName>
</protein>
<gene>
    <name evidence="7" type="ORF">DT23_17225</name>
</gene>
<keyword evidence="5 6" id="KW-0472">Membrane</keyword>
<dbReference type="EMBL" id="AUNB01000043">
    <property type="protein sequence ID" value="KEO57110.1"/>
    <property type="molecule type" value="Genomic_DNA"/>
</dbReference>
<accession>A0A074JMJ7</accession>
<evidence type="ECO:0000256" key="6">
    <source>
        <dbReference type="SAM" id="Phobius"/>
    </source>
</evidence>
<dbReference type="eggNOG" id="COG2244">
    <property type="taxonomic scope" value="Bacteria"/>
</dbReference>
<evidence type="ECO:0000256" key="5">
    <source>
        <dbReference type="ARBA" id="ARBA00023136"/>
    </source>
</evidence>
<keyword evidence="2" id="KW-1003">Cell membrane</keyword>